<organism evidence="2 3">
    <name type="scientific">Paraburkholderia ribeironis</name>
    <dbReference type="NCBI Taxonomy" id="1247936"/>
    <lineage>
        <taxon>Bacteria</taxon>
        <taxon>Pseudomonadati</taxon>
        <taxon>Pseudomonadota</taxon>
        <taxon>Betaproteobacteria</taxon>
        <taxon>Burkholderiales</taxon>
        <taxon>Burkholderiaceae</taxon>
        <taxon>Paraburkholderia</taxon>
    </lineage>
</organism>
<dbReference type="EMBL" id="CYGX02000053">
    <property type="protein sequence ID" value="SIT45150.1"/>
    <property type="molecule type" value="Genomic_DNA"/>
</dbReference>
<keyword evidence="3" id="KW-1185">Reference proteome</keyword>
<dbReference type="Proteomes" id="UP000187012">
    <property type="component" value="Unassembled WGS sequence"/>
</dbReference>
<evidence type="ECO:0000313" key="3">
    <source>
        <dbReference type="Proteomes" id="UP000187012"/>
    </source>
</evidence>
<evidence type="ECO:0000256" key="1">
    <source>
        <dbReference type="SAM" id="MobiDB-lite"/>
    </source>
</evidence>
<sequence>MGQRDSRSRRNAEGARSARRQEAQRNSPAASARQAGCGFAGAIAGSGGGFAGEDLGHLKKISAWRRDDWHRQTLAPNAKLVHVKCWQACGQPSHIAAK</sequence>
<dbReference type="STRING" id="1247936.BN2475_530037"/>
<dbReference type="AlphaFoldDB" id="A0A1N7SCQ0"/>
<proteinExistence type="predicted"/>
<protein>
    <submittedName>
        <fullName evidence="2">Uncharacterized protein</fullName>
    </submittedName>
</protein>
<evidence type="ECO:0000313" key="2">
    <source>
        <dbReference type="EMBL" id="SIT45150.1"/>
    </source>
</evidence>
<accession>A0A1N7SCQ0</accession>
<gene>
    <name evidence="2" type="ORF">BN2475_530037</name>
</gene>
<name>A0A1N7SCQ0_9BURK</name>
<reference evidence="2 3" key="1">
    <citation type="submission" date="2016-12" db="EMBL/GenBank/DDBJ databases">
        <authorList>
            <person name="Song W.-J."/>
            <person name="Kurnit D.M."/>
        </authorList>
    </citation>
    <scope>NUCLEOTIDE SEQUENCE [LARGE SCALE GENOMIC DNA]</scope>
    <source>
        <strain evidence="2 3">STM7296</strain>
    </source>
</reference>
<feature type="compositionally biased region" description="Basic and acidic residues" evidence="1">
    <location>
        <begin position="1"/>
        <end position="13"/>
    </location>
</feature>
<feature type="region of interest" description="Disordered" evidence="1">
    <location>
        <begin position="1"/>
        <end position="35"/>
    </location>
</feature>